<evidence type="ECO:0000256" key="8">
    <source>
        <dbReference type="SAM" id="MobiDB-lite"/>
    </source>
</evidence>
<evidence type="ECO:0000256" key="5">
    <source>
        <dbReference type="ARBA" id="ARBA00022741"/>
    </source>
</evidence>
<dbReference type="Proteomes" id="UP001203761">
    <property type="component" value="Unassembled WGS sequence"/>
</dbReference>
<keyword evidence="3" id="KW-0813">Transport</keyword>
<keyword evidence="5" id="KW-0547">Nucleotide-binding</keyword>
<evidence type="ECO:0000256" key="4">
    <source>
        <dbReference type="ARBA" id="ARBA00022475"/>
    </source>
</evidence>
<dbReference type="Pfam" id="PF00005">
    <property type="entry name" value="ABC_tran"/>
    <property type="match status" value="2"/>
</dbReference>
<dbReference type="InterPro" id="IPR003439">
    <property type="entry name" value="ABC_transporter-like_ATP-bd"/>
</dbReference>
<sequence length="659" mass="69580">MSSAATPQNAAAPQHPAGPGGTAQSGSGAAPLLEIRDLDITFSTSNGPVHAVRGASLEVYPGETVAIVGESGSGKSTTAMSIARLLPGNGKVTGGSIRFAGKDITEVPLGEIRALRGSEIGLVPQDPMSNLNPLWRVGAQLSETLAANHVKTEGGNHKRAVQLLEEAGLPDAERRSHQFPHEYSGGMRQRALIAMGLAARPSLLIADEPTSALDVTVQQQILDHLDSLTTELGTSVLLITHDLGLAAERAQHLVVMYKGQVVESGPAIEILQNPRHPYTQRLIAAAPSLASRRLVSAKERANGGTAAAVSAGEPSAAPATHAPATHTPGAHGAGARAAGAHAAGSPAADAPSDAIISVRNLTKQFMIRGTTPWQRTPFTAVDDVSFDLRRGTTMAIVGESGSGKSTVAQMVLKLLEPTSGSVVIDGRDIKDIAGKELMDLRRRVQPIFQNPYGTLDPMYSIYRTIEEPLRLHGIGDAKSREAKVRDLLDKVALPAAMMRRYPNELSGGQRQRIAIARALALDPEIVVCDEAVSALDVLVQDQVLNLLNDLQSELGLSYLFITHDLAVVRQIADETIVMEKGRVVEQGLTDDVFHAPREEYTKRLLAAIPGGSIPLAGSETIDVEAPVVDEEKLLKAEQDGARSPLGAEPEDPFTAAGHV</sequence>
<evidence type="ECO:0000313" key="10">
    <source>
        <dbReference type="EMBL" id="MCL6422025.1"/>
    </source>
</evidence>
<evidence type="ECO:0000256" key="2">
    <source>
        <dbReference type="ARBA" id="ARBA00005417"/>
    </source>
</evidence>
<dbReference type="CDD" id="cd03257">
    <property type="entry name" value="ABC_NikE_OppD_transporters"/>
    <property type="match status" value="2"/>
</dbReference>
<protein>
    <submittedName>
        <fullName evidence="10">ABC transporter ATP-binding protein</fullName>
    </submittedName>
</protein>
<dbReference type="InterPro" id="IPR013563">
    <property type="entry name" value="Oligopep_ABC_C"/>
</dbReference>
<dbReference type="InterPro" id="IPR017871">
    <property type="entry name" value="ABC_transporter-like_CS"/>
</dbReference>
<comment type="similarity">
    <text evidence="2">Belongs to the ABC transporter superfamily.</text>
</comment>
<dbReference type="PANTHER" id="PTHR43297">
    <property type="entry name" value="OLIGOPEPTIDE TRANSPORT ATP-BINDING PROTEIN APPD"/>
    <property type="match status" value="1"/>
</dbReference>
<dbReference type="RefSeq" id="WP_249736188.1">
    <property type="nucleotide sequence ID" value="NZ_JAKNCJ010000001.1"/>
</dbReference>
<keyword evidence="6 10" id="KW-0067">ATP-binding</keyword>
<keyword evidence="7" id="KW-0472">Membrane</keyword>
<evidence type="ECO:0000259" key="9">
    <source>
        <dbReference type="PROSITE" id="PS50893"/>
    </source>
</evidence>
<comment type="caution">
    <text evidence="10">The sequence shown here is derived from an EMBL/GenBank/DDBJ whole genome shotgun (WGS) entry which is preliminary data.</text>
</comment>
<dbReference type="InterPro" id="IPR003593">
    <property type="entry name" value="AAA+_ATPase"/>
</dbReference>
<feature type="region of interest" description="Disordered" evidence="8">
    <location>
        <begin position="305"/>
        <end position="349"/>
    </location>
</feature>
<dbReference type="Gene3D" id="3.40.50.300">
    <property type="entry name" value="P-loop containing nucleotide triphosphate hydrolases"/>
    <property type="match status" value="2"/>
</dbReference>
<dbReference type="PANTHER" id="PTHR43297:SF2">
    <property type="entry name" value="DIPEPTIDE TRANSPORT ATP-BINDING PROTEIN DPPD"/>
    <property type="match status" value="1"/>
</dbReference>
<evidence type="ECO:0000256" key="3">
    <source>
        <dbReference type="ARBA" id="ARBA00022448"/>
    </source>
</evidence>
<keyword evidence="4" id="KW-1003">Cell membrane</keyword>
<feature type="domain" description="ABC transporter" evidence="9">
    <location>
        <begin position="35"/>
        <end position="283"/>
    </location>
</feature>
<feature type="region of interest" description="Disordered" evidence="8">
    <location>
        <begin position="636"/>
        <end position="659"/>
    </location>
</feature>
<dbReference type="InterPro" id="IPR027417">
    <property type="entry name" value="P-loop_NTPase"/>
</dbReference>
<dbReference type="PROSITE" id="PS50893">
    <property type="entry name" value="ABC_TRANSPORTER_2"/>
    <property type="match status" value="2"/>
</dbReference>
<dbReference type="SMART" id="SM00382">
    <property type="entry name" value="AAA"/>
    <property type="match status" value="2"/>
</dbReference>
<dbReference type="NCBIfam" id="NF008453">
    <property type="entry name" value="PRK11308.1"/>
    <property type="match status" value="2"/>
</dbReference>
<dbReference type="SUPFAM" id="SSF52540">
    <property type="entry name" value="P-loop containing nucleoside triphosphate hydrolases"/>
    <property type="match status" value="2"/>
</dbReference>
<dbReference type="PROSITE" id="PS00211">
    <property type="entry name" value="ABC_TRANSPORTER_1"/>
    <property type="match status" value="2"/>
</dbReference>
<feature type="compositionally biased region" description="Low complexity" evidence="8">
    <location>
        <begin position="306"/>
        <end position="349"/>
    </location>
</feature>
<dbReference type="Pfam" id="PF08352">
    <property type="entry name" value="oligo_HPY"/>
    <property type="match status" value="2"/>
</dbReference>
<accession>A0ABT0QWH3</accession>
<evidence type="ECO:0000256" key="7">
    <source>
        <dbReference type="ARBA" id="ARBA00023136"/>
    </source>
</evidence>
<organism evidence="10 11">
    <name type="scientific">Brachybacterium equifaecis</name>
    <dbReference type="NCBI Taxonomy" id="2910770"/>
    <lineage>
        <taxon>Bacteria</taxon>
        <taxon>Bacillati</taxon>
        <taxon>Actinomycetota</taxon>
        <taxon>Actinomycetes</taxon>
        <taxon>Micrococcales</taxon>
        <taxon>Dermabacteraceae</taxon>
        <taxon>Brachybacterium</taxon>
    </lineage>
</organism>
<keyword evidence="11" id="KW-1185">Reference proteome</keyword>
<comment type="subcellular location">
    <subcellularLocation>
        <location evidence="1">Cell membrane</location>
        <topology evidence="1">Peripheral membrane protein</topology>
    </subcellularLocation>
</comment>
<reference evidence="10" key="1">
    <citation type="submission" date="2022-02" db="EMBL/GenBank/DDBJ databases">
        <authorList>
            <person name="Lee M."/>
            <person name="Kim S.-J."/>
            <person name="Jung M.-Y."/>
        </authorList>
    </citation>
    <scope>NUCLEOTIDE SEQUENCE</scope>
    <source>
        <strain evidence="10">JHP9</strain>
    </source>
</reference>
<feature type="domain" description="ABC transporter" evidence="9">
    <location>
        <begin position="356"/>
        <end position="605"/>
    </location>
</feature>
<dbReference type="EMBL" id="JAKNCJ010000001">
    <property type="protein sequence ID" value="MCL6422025.1"/>
    <property type="molecule type" value="Genomic_DNA"/>
</dbReference>
<dbReference type="GO" id="GO:0005524">
    <property type="term" value="F:ATP binding"/>
    <property type="evidence" value="ECO:0007669"/>
    <property type="project" value="UniProtKB-KW"/>
</dbReference>
<evidence type="ECO:0000256" key="6">
    <source>
        <dbReference type="ARBA" id="ARBA00022840"/>
    </source>
</evidence>
<proteinExistence type="inferred from homology"/>
<name>A0ABT0QWH3_9MICO</name>
<dbReference type="NCBIfam" id="NF007739">
    <property type="entry name" value="PRK10419.1"/>
    <property type="match status" value="2"/>
</dbReference>
<dbReference type="InterPro" id="IPR050388">
    <property type="entry name" value="ABC_Ni/Peptide_Import"/>
</dbReference>
<gene>
    <name evidence="10" type="ORF">Bequi_01250</name>
</gene>
<feature type="region of interest" description="Disordered" evidence="8">
    <location>
        <begin position="1"/>
        <end position="28"/>
    </location>
</feature>
<feature type="compositionally biased region" description="Low complexity" evidence="8">
    <location>
        <begin position="1"/>
        <end position="17"/>
    </location>
</feature>
<evidence type="ECO:0000313" key="11">
    <source>
        <dbReference type="Proteomes" id="UP001203761"/>
    </source>
</evidence>
<evidence type="ECO:0000256" key="1">
    <source>
        <dbReference type="ARBA" id="ARBA00004202"/>
    </source>
</evidence>